<name>A0A4D9ECH1_9SAUR</name>
<accession>A0A4D9ECH1</accession>
<evidence type="ECO:0000313" key="2">
    <source>
        <dbReference type="Proteomes" id="UP000297703"/>
    </source>
</evidence>
<organism evidence="1 2">
    <name type="scientific">Platysternon megacephalum</name>
    <name type="common">big-headed turtle</name>
    <dbReference type="NCBI Taxonomy" id="55544"/>
    <lineage>
        <taxon>Eukaryota</taxon>
        <taxon>Metazoa</taxon>
        <taxon>Chordata</taxon>
        <taxon>Craniata</taxon>
        <taxon>Vertebrata</taxon>
        <taxon>Euteleostomi</taxon>
        <taxon>Archelosauria</taxon>
        <taxon>Testudinata</taxon>
        <taxon>Testudines</taxon>
        <taxon>Cryptodira</taxon>
        <taxon>Durocryptodira</taxon>
        <taxon>Testudinoidea</taxon>
        <taxon>Platysternidae</taxon>
        <taxon>Platysternon</taxon>
    </lineage>
</organism>
<dbReference type="Proteomes" id="UP000297703">
    <property type="component" value="Unassembled WGS sequence"/>
</dbReference>
<keyword evidence="2" id="KW-1185">Reference proteome</keyword>
<sequence length="144" mass="15619">MGWRGEAGTSELPRGIAEYERALSPGAHGVRGFGNRLPASANCMVLLAKSRAAGACWSCGGSFLPPPRLGEGDLGISGQKIQKWLNVREKNGAFLTITSKEHCPLFLSLRIRPSPPGQKQLWVKRGCKYLFPGCSRQPSCRQVP</sequence>
<evidence type="ECO:0000313" key="1">
    <source>
        <dbReference type="EMBL" id="TFK05173.1"/>
    </source>
</evidence>
<reference evidence="1 2" key="1">
    <citation type="submission" date="2019-04" db="EMBL/GenBank/DDBJ databases">
        <title>Draft genome of the big-headed turtle Platysternon megacephalum.</title>
        <authorList>
            <person name="Gong S."/>
        </authorList>
    </citation>
    <scope>NUCLEOTIDE SEQUENCE [LARGE SCALE GENOMIC DNA]</scope>
    <source>
        <strain evidence="1">DO16091913</strain>
        <tissue evidence="1">Muscle</tissue>
    </source>
</reference>
<gene>
    <name evidence="1" type="ORF">DR999_PMT12181</name>
</gene>
<reference evidence="1 2" key="2">
    <citation type="submission" date="2019-04" db="EMBL/GenBank/DDBJ databases">
        <title>The genome sequence of big-headed turtle.</title>
        <authorList>
            <person name="Gong S."/>
        </authorList>
    </citation>
    <scope>NUCLEOTIDE SEQUENCE [LARGE SCALE GENOMIC DNA]</scope>
    <source>
        <strain evidence="1">DO16091913</strain>
        <tissue evidence="1">Muscle</tissue>
    </source>
</reference>
<proteinExistence type="predicted"/>
<dbReference type="AlphaFoldDB" id="A0A4D9ECH1"/>
<protein>
    <submittedName>
        <fullName evidence="1">Dynactin subunit 6</fullName>
    </submittedName>
</protein>
<dbReference type="EMBL" id="QXTE01000119">
    <property type="protein sequence ID" value="TFK05173.1"/>
    <property type="molecule type" value="Genomic_DNA"/>
</dbReference>
<comment type="caution">
    <text evidence="1">The sequence shown here is derived from an EMBL/GenBank/DDBJ whole genome shotgun (WGS) entry which is preliminary data.</text>
</comment>